<organism evidence="3 4">
    <name type="scientific">Parasphingorhabdus halotolerans</name>
    <dbReference type="NCBI Taxonomy" id="2725558"/>
    <lineage>
        <taxon>Bacteria</taxon>
        <taxon>Pseudomonadati</taxon>
        <taxon>Pseudomonadota</taxon>
        <taxon>Alphaproteobacteria</taxon>
        <taxon>Sphingomonadales</taxon>
        <taxon>Sphingomonadaceae</taxon>
        <taxon>Parasphingorhabdus</taxon>
    </lineage>
</organism>
<dbReference type="PANTHER" id="PTHR22576">
    <property type="entry name" value="MUCOSA ASSOCIATED LYMPHOID TISSUE LYMPHOMA TRANSLOCATION PROTEIN 1/PARACASPASE"/>
    <property type="match status" value="1"/>
</dbReference>
<dbReference type="InterPro" id="IPR052039">
    <property type="entry name" value="Caspase-related_regulators"/>
</dbReference>
<dbReference type="EMBL" id="CP051217">
    <property type="protein sequence ID" value="QJB68351.1"/>
    <property type="molecule type" value="Genomic_DNA"/>
</dbReference>
<dbReference type="Gene3D" id="3.40.50.1460">
    <property type="match status" value="1"/>
</dbReference>
<dbReference type="Pfam" id="PF00656">
    <property type="entry name" value="Peptidase_C14"/>
    <property type="match status" value="1"/>
</dbReference>
<dbReference type="AlphaFoldDB" id="A0A6H2DKS6"/>
<sequence>MRKFLLGCIFVFGLFGWNASASAKCASVTGDRGVALLIGIGAYDDLNWPALPNAVNDIDHVCVAFAKAGFEIIDVRNASIAELNSATELFEAKASAANSAVVYYAGHGFEYNGRNFMVPVDAPLFASKEQLDSHFLPLDKLLKAASQAKRFNLFFMDACRTPDPIVRLKDVNSDDPEGNVSPMGLLEMTQGAVFYSTAKGRPALDAAPVDSKTSPFAKAIATKLAIPGLELSDYFKVVSREVYANTRELELGPQQPFHYGSWFEDFYLNPPQKPATGLNATDPSSKAGGRASIGAEAGAYLPAIATKALSSIQISMDRLAIEDETILIGEVLSNHGVADLTLLAVNGDALAQSLLGYMYHLGVGVSADLKQAREWLEKSAEQGHPAGQTELAWFLQENDPAETARSLELYQLAAAQGYAKAQSHLGFALWEGKLGLTDKKRALELFAAASDRGHPYATYALGIYGGQVEEAVRKLRVLADTGNVEGNNWICELRYQFGQAATVAKDCSLAARGGYAGARAIWAQLHDRGQGIPKSPSEARYWAKLATSQAELKLRPDLERATSNILSRD</sequence>
<keyword evidence="4" id="KW-1185">Reference proteome</keyword>
<dbReference type="Gene3D" id="1.25.40.10">
    <property type="entry name" value="Tetratricopeptide repeat domain"/>
    <property type="match status" value="1"/>
</dbReference>
<evidence type="ECO:0000313" key="3">
    <source>
        <dbReference type="EMBL" id="QJB68351.1"/>
    </source>
</evidence>
<dbReference type="GO" id="GO:0004197">
    <property type="term" value="F:cysteine-type endopeptidase activity"/>
    <property type="evidence" value="ECO:0007669"/>
    <property type="project" value="InterPro"/>
</dbReference>
<dbReference type="InterPro" id="IPR011990">
    <property type="entry name" value="TPR-like_helical_dom_sf"/>
</dbReference>
<feature type="chain" id="PRO_5026266801" description="Caspase family p20 domain-containing protein" evidence="1">
    <location>
        <begin position="24"/>
        <end position="569"/>
    </location>
</feature>
<evidence type="ECO:0000313" key="4">
    <source>
        <dbReference type="Proteomes" id="UP000501600"/>
    </source>
</evidence>
<dbReference type="GO" id="GO:0006508">
    <property type="term" value="P:proteolysis"/>
    <property type="evidence" value="ECO:0007669"/>
    <property type="project" value="InterPro"/>
</dbReference>
<dbReference type="PANTHER" id="PTHR22576:SF37">
    <property type="entry name" value="MUCOSA-ASSOCIATED LYMPHOID TISSUE LYMPHOMA TRANSLOCATION PROTEIN 1"/>
    <property type="match status" value="1"/>
</dbReference>
<dbReference type="Pfam" id="PF08238">
    <property type="entry name" value="Sel1"/>
    <property type="match status" value="4"/>
</dbReference>
<gene>
    <name evidence="3" type="ORF">HF685_02710</name>
</gene>
<evidence type="ECO:0000259" key="2">
    <source>
        <dbReference type="PROSITE" id="PS50208"/>
    </source>
</evidence>
<dbReference type="PROSITE" id="PS50208">
    <property type="entry name" value="CASPASE_P20"/>
    <property type="match status" value="1"/>
</dbReference>
<accession>A0A6H2DKS6</accession>
<dbReference type="InterPro" id="IPR006597">
    <property type="entry name" value="Sel1-like"/>
</dbReference>
<dbReference type="SUPFAM" id="SSF52129">
    <property type="entry name" value="Caspase-like"/>
    <property type="match status" value="1"/>
</dbReference>
<dbReference type="KEGG" id="phao:HF685_02710"/>
<dbReference type="SUPFAM" id="SSF81901">
    <property type="entry name" value="HCP-like"/>
    <property type="match status" value="1"/>
</dbReference>
<dbReference type="Proteomes" id="UP000501600">
    <property type="component" value="Chromosome"/>
</dbReference>
<keyword evidence="1" id="KW-0732">Signal</keyword>
<dbReference type="InterPro" id="IPR001309">
    <property type="entry name" value="Pept_C14_p20"/>
</dbReference>
<protein>
    <recommendedName>
        <fullName evidence="2">Caspase family p20 domain-containing protein</fullName>
    </recommendedName>
</protein>
<feature type="domain" description="Caspase family p20" evidence="2">
    <location>
        <begin position="31"/>
        <end position="163"/>
    </location>
</feature>
<evidence type="ECO:0000256" key="1">
    <source>
        <dbReference type="SAM" id="SignalP"/>
    </source>
</evidence>
<name>A0A6H2DKS6_9SPHN</name>
<dbReference type="InterPro" id="IPR011600">
    <property type="entry name" value="Pept_C14_caspase"/>
</dbReference>
<proteinExistence type="predicted"/>
<dbReference type="InterPro" id="IPR029030">
    <property type="entry name" value="Caspase-like_dom_sf"/>
</dbReference>
<feature type="signal peptide" evidence="1">
    <location>
        <begin position="1"/>
        <end position="23"/>
    </location>
</feature>
<dbReference type="SMART" id="SM00671">
    <property type="entry name" value="SEL1"/>
    <property type="match status" value="4"/>
</dbReference>
<reference evidence="3 4" key="1">
    <citation type="submission" date="2020-04" db="EMBL/GenBank/DDBJ databases">
        <title>Genome sequence for Sphingorhabdus sp. strain M1.</title>
        <authorList>
            <person name="Park S.-J."/>
        </authorList>
    </citation>
    <scope>NUCLEOTIDE SEQUENCE [LARGE SCALE GENOMIC DNA]</scope>
    <source>
        <strain evidence="3 4">JK6</strain>
    </source>
</reference>